<dbReference type="GO" id="GO:0016853">
    <property type="term" value="F:isomerase activity"/>
    <property type="evidence" value="ECO:0007669"/>
    <property type="project" value="UniProtKB-KW"/>
</dbReference>
<dbReference type="PIRSF" id="PIRSF006386">
    <property type="entry name" value="HCCAis_GSTk"/>
    <property type="match status" value="1"/>
</dbReference>
<evidence type="ECO:0000259" key="6">
    <source>
        <dbReference type="Pfam" id="PF01323"/>
    </source>
</evidence>
<dbReference type="GO" id="GO:0005739">
    <property type="term" value="C:mitochondrion"/>
    <property type="evidence" value="ECO:0007669"/>
    <property type="project" value="TreeGrafter"/>
</dbReference>
<dbReference type="GO" id="GO:0004364">
    <property type="term" value="F:glutathione transferase activity"/>
    <property type="evidence" value="ECO:0007669"/>
    <property type="project" value="UniProtKB-UniRule"/>
</dbReference>
<evidence type="ECO:0000313" key="7">
    <source>
        <dbReference type="EMBL" id="KAJ5480809.1"/>
    </source>
</evidence>
<protein>
    <recommendedName>
        <fullName evidence="4">Glutathione S-transferase kappa</fullName>
        <ecNumber evidence="4">2.5.1.18</ecNumber>
    </recommendedName>
</protein>
<dbReference type="InterPro" id="IPR014440">
    <property type="entry name" value="HCCAis_GSTk"/>
</dbReference>
<dbReference type="PANTHER" id="PTHR42943:SF2">
    <property type="entry name" value="GLUTATHIONE S-TRANSFERASE KAPPA 1"/>
    <property type="match status" value="1"/>
</dbReference>
<comment type="similarity">
    <text evidence="1 4">Belongs to the GST superfamily. Kappa family.</text>
</comment>
<dbReference type="RefSeq" id="XP_056788239.1">
    <property type="nucleotide sequence ID" value="XM_056936304.1"/>
</dbReference>
<dbReference type="GO" id="GO:0006749">
    <property type="term" value="P:glutathione metabolic process"/>
    <property type="evidence" value="ECO:0007669"/>
    <property type="project" value="TreeGrafter"/>
</dbReference>
<dbReference type="Gene3D" id="3.40.30.10">
    <property type="entry name" value="Glutaredoxin"/>
    <property type="match status" value="1"/>
</dbReference>
<reference evidence="7" key="1">
    <citation type="submission" date="2022-12" db="EMBL/GenBank/DDBJ databases">
        <authorList>
            <person name="Petersen C."/>
        </authorList>
    </citation>
    <scope>NUCLEOTIDE SEQUENCE</scope>
    <source>
        <strain evidence="7">IBT 30728</strain>
    </source>
</reference>
<evidence type="ECO:0000256" key="5">
    <source>
        <dbReference type="PIRSR" id="PIRSR006386-1"/>
    </source>
</evidence>
<proteinExistence type="inferred from homology"/>
<keyword evidence="2 4" id="KW-0808">Transferase</keyword>
<evidence type="ECO:0000256" key="1">
    <source>
        <dbReference type="ARBA" id="ARBA00006494"/>
    </source>
</evidence>
<comment type="catalytic activity">
    <reaction evidence="3 4">
        <text>RX + glutathione = an S-substituted glutathione + a halide anion + H(+)</text>
        <dbReference type="Rhea" id="RHEA:16437"/>
        <dbReference type="ChEBI" id="CHEBI:15378"/>
        <dbReference type="ChEBI" id="CHEBI:16042"/>
        <dbReference type="ChEBI" id="CHEBI:17792"/>
        <dbReference type="ChEBI" id="CHEBI:57925"/>
        <dbReference type="ChEBI" id="CHEBI:90779"/>
        <dbReference type="EC" id="2.5.1.18"/>
    </reaction>
</comment>
<dbReference type="InterPro" id="IPR036249">
    <property type="entry name" value="Thioredoxin-like_sf"/>
</dbReference>
<dbReference type="Pfam" id="PF01323">
    <property type="entry name" value="DSBA"/>
    <property type="match status" value="1"/>
</dbReference>
<evidence type="ECO:0000313" key="8">
    <source>
        <dbReference type="Proteomes" id="UP001148312"/>
    </source>
</evidence>
<dbReference type="EC" id="2.5.1.18" evidence="4"/>
<keyword evidence="8" id="KW-1185">Reference proteome</keyword>
<feature type="active site" description="Nucleophile" evidence="5">
    <location>
        <position position="14"/>
    </location>
</feature>
<dbReference type="GO" id="GO:0005777">
    <property type="term" value="C:peroxisome"/>
    <property type="evidence" value="ECO:0007669"/>
    <property type="project" value="TreeGrafter"/>
</dbReference>
<gene>
    <name evidence="7" type="ORF">N7539_006703</name>
</gene>
<organism evidence="7 8">
    <name type="scientific">Penicillium diatomitis</name>
    <dbReference type="NCBI Taxonomy" id="2819901"/>
    <lineage>
        <taxon>Eukaryota</taxon>
        <taxon>Fungi</taxon>
        <taxon>Dikarya</taxon>
        <taxon>Ascomycota</taxon>
        <taxon>Pezizomycotina</taxon>
        <taxon>Eurotiomycetes</taxon>
        <taxon>Eurotiomycetidae</taxon>
        <taxon>Eurotiales</taxon>
        <taxon>Aspergillaceae</taxon>
        <taxon>Penicillium</taxon>
    </lineage>
</organism>
<dbReference type="AlphaFoldDB" id="A0A9W9X1T8"/>
<dbReference type="InterPro" id="IPR001853">
    <property type="entry name" value="DSBA-like_thioredoxin_dom"/>
</dbReference>
<name>A0A9W9X1T8_9EURO</name>
<keyword evidence="7" id="KW-0413">Isomerase</keyword>
<feature type="domain" description="DSBA-like thioredoxin" evidence="6">
    <location>
        <begin position="6"/>
        <end position="206"/>
    </location>
</feature>
<accession>A0A9W9X1T8</accession>
<dbReference type="GO" id="GO:0004602">
    <property type="term" value="F:glutathione peroxidase activity"/>
    <property type="evidence" value="ECO:0007669"/>
    <property type="project" value="TreeGrafter"/>
</dbReference>
<evidence type="ECO:0000256" key="2">
    <source>
        <dbReference type="ARBA" id="ARBA00022679"/>
    </source>
</evidence>
<dbReference type="FunFam" id="3.40.30.10:FF:000096">
    <property type="entry name" value="Glutathione S-transferase kappa"/>
    <property type="match status" value="1"/>
</dbReference>
<dbReference type="InterPro" id="IPR051924">
    <property type="entry name" value="GST_Kappa/NadH"/>
</dbReference>
<dbReference type="EMBL" id="JAPWDQ010000009">
    <property type="protein sequence ID" value="KAJ5480809.1"/>
    <property type="molecule type" value="Genomic_DNA"/>
</dbReference>
<comment type="caution">
    <text evidence="7">The sequence shown here is derived from an EMBL/GenBank/DDBJ whole genome shotgun (WGS) entry which is preliminary data.</text>
</comment>
<evidence type="ECO:0000256" key="3">
    <source>
        <dbReference type="ARBA" id="ARBA00047960"/>
    </source>
</evidence>
<dbReference type="SUPFAM" id="SSF52833">
    <property type="entry name" value="Thioredoxin-like"/>
    <property type="match status" value="1"/>
</dbReference>
<sequence length="218" mass="24260">MSTPKVTLYFDIISPFAYIAFHVLKHSPTFSKCEVTYVPILLGGLFQLCGNQPPLNIKNKNKWIDNERNRWARRFSVPICATPPPGFPQSTVTVQRALSVVAHKTPEKLPAAIEAIYHSFWVQSNSEIGKVEGFKPVLEGVLGEQVTREVLEAITQAEMKALLPTNTQRAFDAGAFGLPWFECTNAAGEQQCYWGVDNLEDVAGFLGLERGRDPKPLL</sequence>
<dbReference type="Proteomes" id="UP001148312">
    <property type="component" value="Unassembled WGS sequence"/>
</dbReference>
<dbReference type="PANTHER" id="PTHR42943">
    <property type="entry name" value="GLUTATHIONE S-TRANSFERASE KAPPA"/>
    <property type="match status" value="1"/>
</dbReference>
<reference evidence="7" key="2">
    <citation type="journal article" date="2023" name="IMA Fungus">
        <title>Comparative genomic study of the Penicillium genus elucidates a diverse pangenome and 15 lateral gene transfer events.</title>
        <authorList>
            <person name="Petersen C."/>
            <person name="Sorensen T."/>
            <person name="Nielsen M.R."/>
            <person name="Sondergaard T.E."/>
            <person name="Sorensen J.L."/>
            <person name="Fitzpatrick D.A."/>
            <person name="Frisvad J.C."/>
            <person name="Nielsen K.L."/>
        </authorList>
    </citation>
    <scope>NUCLEOTIDE SEQUENCE</scope>
    <source>
        <strain evidence="7">IBT 30728</strain>
    </source>
</reference>
<evidence type="ECO:0000256" key="4">
    <source>
        <dbReference type="PIRNR" id="PIRNR006386"/>
    </source>
</evidence>
<dbReference type="GeneID" id="81626553"/>